<dbReference type="Gene3D" id="1.10.10.60">
    <property type="entry name" value="Homeodomain-like"/>
    <property type="match status" value="1"/>
</dbReference>
<keyword evidence="5" id="KW-1185">Reference proteome</keyword>
<accession>A0A9J6F8U1</accession>
<dbReference type="InterPro" id="IPR009057">
    <property type="entry name" value="Homeodomain-like_sf"/>
</dbReference>
<reference evidence="4" key="2">
    <citation type="submission" date="2021-09" db="EMBL/GenBank/DDBJ databases">
        <authorList>
            <person name="Jia N."/>
            <person name="Wang J."/>
            <person name="Shi W."/>
            <person name="Du L."/>
            <person name="Sun Y."/>
            <person name="Zhan W."/>
            <person name="Jiang J."/>
            <person name="Wang Q."/>
            <person name="Zhang B."/>
            <person name="Ji P."/>
            <person name="Sakyi L.B."/>
            <person name="Cui X."/>
            <person name="Yuan T."/>
            <person name="Jiang B."/>
            <person name="Yang W."/>
            <person name="Lam T.T.-Y."/>
            <person name="Chang Q."/>
            <person name="Ding S."/>
            <person name="Wang X."/>
            <person name="Zhu J."/>
            <person name="Ruan X."/>
            <person name="Zhao L."/>
            <person name="Wei J."/>
            <person name="Que T."/>
            <person name="Du C."/>
            <person name="Cheng J."/>
            <person name="Dai P."/>
            <person name="Han X."/>
            <person name="Huang E."/>
            <person name="Gao Y."/>
            <person name="Liu J."/>
            <person name="Shao H."/>
            <person name="Ye R."/>
            <person name="Li L."/>
            <person name="Wei W."/>
            <person name="Wang X."/>
            <person name="Wang C."/>
            <person name="Huo Q."/>
            <person name="Li W."/>
            <person name="Guo W."/>
            <person name="Chen H."/>
            <person name="Chen S."/>
            <person name="Zhou L."/>
            <person name="Zhou L."/>
            <person name="Ni X."/>
            <person name="Tian J."/>
            <person name="Zhou Y."/>
            <person name="Sheng Y."/>
            <person name="Liu T."/>
            <person name="Pan Y."/>
            <person name="Xia L."/>
            <person name="Li J."/>
            <person name="Zhao F."/>
            <person name="Cao W."/>
        </authorList>
    </citation>
    <scope>NUCLEOTIDE SEQUENCE</scope>
    <source>
        <strain evidence="4">Rmic-2018</strain>
        <tissue evidence="4">Larvae</tissue>
    </source>
</reference>
<evidence type="ECO:0000313" key="5">
    <source>
        <dbReference type="Proteomes" id="UP000821866"/>
    </source>
</evidence>
<evidence type="ECO:0000313" key="4">
    <source>
        <dbReference type="EMBL" id="KAH8042591.1"/>
    </source>
</evidence>
<comment type="subcellular location">
    <subcellularLocation>
        <location evidence="1">Nucleus</location>
    </subcellularLocation>
</comment>
<name>A0A9J6F8U1_RHIMP</name>
<protein>
    <recommendedName>
        <fullName evidence="3">HTH CENPB-type domain-containing protein</fullName>
    </recommendedName>
</protein>
<dbReference type="EMBL" id="JABSTU010000001">
    <property type="protein sequence ID" value="KAH8042591.1"/>
    <property type="molecule type" value="Genomic_DNA"/>
</dbReference>
<dbReference type="GO" id="GO:0005634">
    <property type="term" value="C:nucleus"/>
    <property type="evidence" value="ECO:0007669"/>
    <property type="project" value="UniProtKB-SubCell"/>
</dbReference>
<dbReference type="SMART" id="SM00674">
    <property type="entry name" value="CENPB"/>
    <property type="match status" value="1"/>
</dbReference>
<keyword evidence="2" id="KW-0238">DNA-binding</keyword>
<dbReference type="Pfam" id="PF03221">
    <property type="entry name" value="HTH_Tnp_Tc5"/>
    <property type="match status" value="1"/>
</dbReference>
<dbReference type="GO" id="GO:0003677">
    <property type="term" value="F:DNA binding"/>
    <property type="evidence" value="ECO:0007669"/>
    <property type="project" value="UniProtKB-KW"/>
</dbReference>
<dbReference type="AlphaFoldDB" id="A0A9J6F8U1"/>
<dbReference type="InterPro" id="IPR050863">
    <property type="entry name" value="CenT-Element_Derived"/>
</dbReference>
<dbReference type="PANTHER" id="PTHR19303">
    <property type="entry name" value="TRANSPOSON"/>
    <property type="match status" value="1"/>
</dbReference>
<dbReference type="PANTHER" id="PTHR19303:SF73">
    <property type="entry name" value="PROTEIN PDC2"/>
    <property type="match status" value="1"/>
</dbReference>
<evidence type="ECO:0000259" key="3">
    <source>
        <dbReference type="PROSITE" id="PS51253"/>
    </source>
</evidence>
<evidence type="ECO:0000256" key="1">
    <source>
        <dbReference type="ARBA" id="ARBA00004123"/>
    </source>
</evidence>
<proteinExistence type="predicted"/>
<dbReference type="InterPro" id="IPR006600">
    <property type="entry name" value="HTH_CenpB_DNA-bd_dom"/>
</dbReference>
<dbReference type="SUPFAM" id="SSF46689">
    <property type="entry name" value="Homeodomain-like"/>
    <property type="match status" value="1"/>
</dbReference>
<dbReference type="Proteomes" id="UP000821866">
    <property type="component" value="Chromosome 1"/>
</dbReference>
<gene>
    <name evidence="4" type="ORF">HPB51_024812</name>
</gene>
<evidence type="ECO:0000256" key="2">
    <source>
        <dbReference type="ARBA" id="ARBA00023125"/>
    </source>
</evidence>
<dbReference type="PROSITE" id="PS51253">
    <property type="entry name" value="HTH_CENPB"/>
    <property type="match status" value="1"/>
</dbReference>
<sequence>MGREFAISKQTASDFTKNKAKILEVAAKSTGAGKKNASQGVYPKLEEVLVVWLSAMIARKIPVSGNILKEKVEVFAFQKGVKDFKLIDGWLRNFKSRNDAISRAASSRCA</sequence>
<organism evidence="4 5">
    <name type="scientific">Rhipicephalus microplus</name>
    <name type="common">Cattle tick</name>
    <name type="synonym">Boophilus microplus</name>
    <dbReference type="NCBI Taxonomy" id="6941"/>
    <lineage>
        <taxon>Eukaryota</taxon>
        <taxon>Metazoa</taxon>
        <taxon>Ecdysozoa</taxon>
        <taxon>Arthropoda</taxon>
        <taxon>Chelicerata</taxon>
        <taxon>Arachnida</taxon>
        <taxon>Acari</taxon>
        <taxon>Parasitiformes</taxon>
        <taxon>Ixodida</taxon>
        <taxon>Ixodoidea</taxon>
        <taxon>Ixodidae</taxon>
        <taxon>Rhipicephalinae</taxon>
        <taxon>Rhipicephalus</taxon>
        <taxon>Boophilus</taxon>
    </lineage>
</organism>
<comment type="caution">
    <text evidence="4">The sequence shown here is derived from an EMBL/GenBank/DDBJ whole genome shotgun (WGS) entry which is preliminary data.</text>
</comment>
<feature type="domain" description="HTH CENPB-type" evidence="3">
    <location>
        <begin position="33"/>
        <end position="104"/>
    </location>
</feature>
<reference evidence="4" key="1">
    <citation type="journal article" date="2020" name="Cell">
        <title>Large-Scale Comparative Analyses of Tick Genomes Elucidate Their Genetic Diversity and Vector Capacities.</title>
        <authorList>
            <consortium name="Tick Genome and Microbiome Consortium (TIGMIC)"/>
            <person name="Jia N."/>
            <person name="Wang J."/>
            <person name="Shi W."/>
            <person name="Du L."/>
            <person name="Sun Y."/>
            <person name="Zhan W."/>
            <person name="Jiang J.F."/>
            <person name="Wang Q."/>
            <person name="Zhang B."/>
            <person name="Ji P."/>
            <person name="Bell-Sakyi L."/>
            <person name="Cui X.M."/>
            <person name="Yuan T.T."/>
            <person name="Jiang B.G."/>
            <person name="Yang W.F."/>
            <person name="Lam T.T."/>
            <person name="Chang Q.C."/>
            <person name="Ding S.J."/>
            <person name="Wang X.J."/>
            <person name="Zhu J.G."/>
            <person name="Ruan X.D."/>
            <person name="Zhao L."/>
            <person name="Wei J.T."/>
            <person name="Ye R.Z."/>
            <person name="Que T.C."/>
            <person name="Du C.H."/>
            <person name="Zhou Y.H."/>
            <person name="Cheng J.X."/>
            <person name="Dai P.F."/>
            <person name="Guo W.B."/>
            <person name="Han X.H."/>
            <person name="Huang E.J."/>
            <person name="Li L.F."/>
            <person name="Wei W."/>
            <person name="Gao Y.C."/>
            <person name="Liu J.Z."/>
            <person name="Shao H.Z."/>
            <person name="Wang X."/>
            <person name="Wang C.C."/>
            <person name="Yang T.C."/>
            <person name="Huo Q.B."/>
            <person name="Li W."/>
            <person name="Chen H.Y."/>
            <person name="Chen S.E."/>
            <person name="Zhou L.G."/>
            <person name="Ni X.B."/>
            <person name="Tian J.H."/>
            <person name="Sheng Y."/>
            <person name="Liu T."/>
            <person name="Pan Y.S."/>
            <person name="Xia L.Y."/>
            <person name="Li J."/>
            <person name="Zhao F."/>
            <person name="Cao W.C."/>
        </authorList>
    </citation>
    <scope>NUCLEOTIDE SEQUENCE</scope>
    <source>
        <strain evidence="4">Rmic-2018</strain>
    </source>
</reference>